<protein>
    <submittedName>
        <fullName evidence="1">E3 ubiquitin-protein ligase COP1</fullName>
    </submittedName>
</protein>
<proteinExistence type="predicted"/>
<accession>A0A2P2KHY9</accession>
<sequence length="75" mass="8775">MLSINDLNYVNGQFSKNWTEAYCQIDAGPRIILDRTNICFHINFENTCFFIYTPDSDLTSTEKQRCTNESCDKHE</sequence>
<reference evidence="1" key="1">
    <citation type="submission" date="2018-02" db="EMBL/GenBank/DDBJ databases">
        <title>Rhizophora mucronata_Transcriptome.</title>
        <authorList>
            <person name="Meera S.P."/>
            <person name="Sreeshan A."/>
            <person name="Augustine A."/>
        </authorList>
    </citation>
    <scope>NUCLEOTIDE SEQUENCE</scope>
    <source>
        <tissue evidence="1">Leaf</tissue>
    </source>
</reference>
<dbReference type="AlphaFoldDB" id="A0A2P2KHY9"/>
<evidence type="ECO:0000313" key="1">
    <source>
        <dbReference type="EMBL" id="MBX05350.1"/>
    </source>
</evidence>
<dbReference type="EMBL" id="GGEC01024866">
    <property type="protein sequence ID" value="MBX05350.1"/>
    <property type="molecule type" value="Transcribed_RNA"/>
</dbReference>
<organism evidence="1">
    <name type="scientific">Rhizophora mucronata</name>
    <name type="common">Asiatic mangrove</name>
    <dbReference type="NCBI Taxonomy" id="61149"/>
    <lineage>
        <taxon>Eukaryota</taxon>
        <taxon>Viridiplantae</taxon>
        <taxon>Streptophyta</taxon>
        <taxon>Embryophyta</taxon>
        <taxon>Tracheophyta</taxon>
        <taxon>Spermatophyta</taxon>
        <taxon>Magnoliopsida</taxon>
        <taxon>eudicotyledons</taxon>
        <taxon>Gunneridae</taxon>
        <taxon>Pentapetalae</taxon>
        <taxon>rosids</taxon>
        <taxon>fabids</taxon>
        <taxon>Malpighiales</taxon>
        <taxon>Rhizophoraceae</taxon>
        <taxon>Rhizophora</taxon>
    </lineage>
</organism>
<name>A0A2P2KHY9_RHIMU</name>